<dbReference type="EMBL" id="JYDQ01000091">
    <property type="protein sequence ID" value="KRY15724.1"/>
    <property type="molecule type" value="Genomic_DNA"/>
</dbReference>
<sequence>MERNSALYSTICWFLLSEVFSCNPTVQCTIDFQNGNFHCIQTTISNIKYKSKLLDDDKSDHPIRQGFNKAIQFDILTAIMEMNVRLPLFCHKYQSSNIKCYRRRANNTIGINMYLQSTMTDYELKNLFNNLQKKSSDSFYYKFTETIIKKGKKCDECL</sequence>
<name>A0A0V0ZTW0_9BILA</name>
<accession>A0A0V0ZTW0</accession>
<feature type="signal peptide" evidence="1">
    <location>
        <begin position="1"/>
        <end position="21"/>
    </location>
</feature>
<protein>
    <submittedName>
        <fullName evidence="2">Uncharacterized protein</fullName>
    </submittedName>
</protein>
<gene>
    <name evidence="2" type="ORF">T12_10134</name>
</gene>
<proteinExistence type="predicted"/>
<dbReference type="Proteomes" id="UP000054783">
    <property type="component" value="Unassembled WGS sequence"/>
</dbReference>
<keyword evidence="1" id="KW-0732">Signal</keyword>
<dbReference type="OrthoDB" id="5914909at2759"/>
<dbReference type="AlphaFoldDB" id="A0A0V0ZTW0"/>
<feature type="chain" id="PRO_5006873957" evidence="1">
    <location>
        <begin position="22"/>
        <end position="158"/>
    </location>
</feature>
<reference evidence="2 3" key="1">
    <citation type="submission" date="2015-01" db="EMBL/GenBank/DDBJ databases">
        <title>Evolution of Trichinella species and genotypes.</title>
        <authorList>
            <person name="Korhonen P.K."/>
            <person name="Edoardo P."/>
            <person name="Giuseppe L.R."/>
            <person name="Gasser R.B."/>
        </authorList>
    </citation>
    <scope>NUCLEOTIDE SEQUENCE [LARGE SCALE GENOMIC DNA]</scope>
    <source>
        <strain evidence="2">ISS2496</strain>
    </source>
</reference>
<evidence type="ECO:0000256" key="1">
    <source>
        <dbReference type="SAM" id="SignalP"/>
    </source>
</evidence>
<keyword evidence="3" id="KW-1185">Reference proteome</keyword>
<evidence type="ECO:0000313" key="3">
    <source>
        <dbReference type="Proteomes" id="UP000054783"/>
    </source>
</evidence>
<evidence type="ECO:0000313" key="2">
    <source>
        <dbReference type="EMBL" id="KRY15724.1"/>
    </source>
</evidence>
<organism evidence="2 3">
    <name type="scientific">Trichinella patagoniensis</name>
    <dbReference type="NCBI Taxonomy" id="990121"/>
    <lineage>
        <taxon>Eukaryota</taxon>
        <taxon>Metazoa</taxon>
        <taxon>Ecdysozoa</taxon>
        <taxon>Nematoda</taxon>
        <taxon>Enoplea</taxon>
        <taxon>Dorylaimia</taxon>
        <taxon>Trichinellida</taxon>
        <taxon>Trichinellidae</taxon>
        <taxon>Trichinella</taxon>
    </lineage>
</organism>
<comment type="caution">
    <text evidence="2">The sequence shown here is derived from an EMBL/GenBank/DDBJ whole genome shotgun (WGS) entry which is preliminary data.</text>
</comment>